<protein>
    <submittedName>
        <fullName evidence="1">Uncharacterized protein</fullName>
    </submittedName>
</protein>
<dbReference type="AlphaFoldDB" id="A0A8H9G0F3"/>
<sequence>MPDLIRGGNLSVNKIIEPREEFNFKKIEEWNNNLIKELYSFDDIPNYSLIMFFTPLYLKDTSQGTLIYEVKSTTRNLSLTQINREDARAIIKAYELFKNKDNNY</sequence>
<name>A0A8H9G0F3_9SPHI</name>
<gene>
    <name evidence="1" type="ORF">GCM10011516_27370</name>
</gene>
<reference evidence="1" key="2">
    <citation type="submission" date="2020-09" db="EMBL/GenBank/DDBJ databases">
        <authorList>
            <person name="Sun Q."/>
            <person name="Zhou Y."/>
        </authorList>
    </citation>
    <scope>NUCLEOTIDE SEQUENCE</scope>
    <source>
        <strain evidence="1">CGMCC 1.15966</strain>
    </source>
</reference>
<accession>A0A8H9G0F3</accession>
<comment type="caution">
    <text evidence="1">The sequence shown here is derived from an EMBL/GenBank/DDBJ whole genome shotgun (WGS) entry which is preliminary data.</text>
</comment>
<evidence type="ECO:0000313" key="1">
    <source>
        <dbReference type="EMBL" id="GGE28228.1"/>
    </source>
</evidence>
<evidence type="ECO:0000313" key="2">
    <source>
        <dbReference type="Proteomes" id="UP000614460"/>
    </source>
</evidence>
<reference evidence="1" key="1">
    <citation type="journal article" date="2014" name="Int. J. Syst. Evol. Microbiol.">
        <title>Complete genome sequence of Corynebacterium casei LMG S-19264T (=DSM 44701T), isolated from a smear-ripened cheese.</title>
        <authorList>
            <consortium name="US DOE Joint Genome Institute (JGI-PGF)"/>
            <person name="Walter F."/>
            <person name="Albersmeier A."/>
            <person name="Kalinowski J."/>
            <person name="Ruckert C."/>
        </authorList>
    </citation>
    <scope>NUCLEOTIDE SEQUENCE</scope>
    <source>
        <strain evidence="1">CGMCC 1.15966</strain>
    </source>
</reference>
<dbReference type="RefSeq" id="WP_182498265.1">
    <property type="nucleotide sequence ID" value="NZ_BMKM01000008.1"/>
</dbReference>
<proteinExistence type="predicted"/>
<dbReference type="EMBL" id="BMKM01000008">
    <property type="protein sequence ID" value="GGE28228.1"/>
    <property type="molecule type" value="Genomic_DNA"/>
</dbReference>
<keyword evidence="2" id="KW-1185">Reference proteome</keyword>
<organism evidence="1 2">
    <name type="scientific">Sphingobacterium cellulitidis</name>
    <dbReference type="NCBI Taxonomy" id="1768011"/>
    <lineage>
        <taxon>Bacteria</taxon>
        <taxon>Pseudomonadati</taxon>
        <taxon>Bacteroidota</taxon>
        <taxon>Sphingobacteriia</taxon>
        <taxon>Sphingobacteriales</taxon>
        <taxon>Sphingobacteriaceae</taxon>
        <taxon>Sphingobacterium</taxon>
    </lineage>
</organism>
<dbReference type="Proteomes" id="UP000614460">
    <property type="component" value="Unassembled WGS sequence"/>
</dbReference>